<dbReference type="EMBL" id="HG994372">
    <property type="protein sequence ID" value="CAF2113499.1"/>
    <property type="molecule type" value="Genomic_DNA"/>
</dbReference>
<reference evidence="1" key="1">
    <citation type="submission" date="2021-01" db="EMBL/GenBank/DDBJ databases">
        <authorList>
            <consortium name="Genoscope - CEA"/>
            <person name="William W."/>
        </authorList>
    </citation>
    <scope>NUCLEOTIDE SEQUENCE</scope>
</reference>
<protein>
    <submittedName>
        <fullName evidence="1">(rape) hypothetical protein</fullName>
    </submittedName>
</protein>
<organism evidence="1">
    <name type="scientific">Brassica napus</name>
    <name type="common">Rape</name>
    <dbReference type="NCBI Taxonomy" id="3708"/>
    <lineage>
        <taxon>Eukaryota</taxon>
        <taxon>Viridiplantae</taxon>
        <taxon>Streptophyta</taxon>
        <taxon>Embryophyta</taxon>
        <taxon>Tracheophyta</taxon>
        <taxon>Spermatophyta</taxon>
        <taxon>Magnoliopsida</taxon>
        <taxon>eudicotyledons</taxon>
        <taxon>Gunneridae</taxon>
        <taxon>Pentapetalae</taxon>
        <taxon>rosids</taxon>
        <taxon>malvids</taxon>
        <taxon>Brassicales</taxon>
        <taxon>Brassicaceae</taxon>
        <taxon>Brassiceae</taxon>
        <taxon>Brassica</taxon>
    </lineage>
</organism>
<gene>
    <name evidence="1" type="ORF">DARMORV10_C08P36740.1</name>
</gene>
<dbReference type="AlphaFoldDB" id="A0A816UX66"/>
<proteinExistence type="predicted"/>
<accession>A0A816UX66</accession>
<name>A0A816UX66_BRANA</name>
<dbReference type="Proteomes" id="UP001295469">
    <property type="component" value="Chromosome C08"/>
</dbReference>
<sequence length="148" mass="16685">MSLWFDSQKLLSPPLSPEKPSKIVCSTGMVKGAHPFPLSKVIGRCKVKEPSDCSFLSLIFGSQVLLHYPLDGRLTTSPLAETNCKMDEIGDITKPDLETLEKLVYDVVDTKNILEVPPVTAQVTKWRVCSSTLYESLYVRWYWSYGVR</sequence>
<evidence type="ECO:0000313" key="1">
    <source>
        <dbReference type="EMBL" id="CAF2113499.1"/>
    </source>
</evidence>